<accession>A0A1W2CNQ6</accession>
<dbReference type="GO" id="GO:0006401">
    <property type="term" value="P:RNA catabolic process"/>
    <property type="evidence" value="ECO:0007669"/>
    <property type="project" value="InterPro"/>
</dbReference>
<dbReference type="PANTHER" id="PTHR15704:SF7">
    <property type="entry name" value="SUPERKILLER COMPLEX PROTEIN 3"/>
    <property type="match status" value="1"/>
</dbReference>
<gene>
    <name evidence="6" type="ORF">SAMN04488524_3062</name>
</gene>
<evidence type="ECO:0000259" key="5">
    <source>
        <dbReference type="SMART" id="SM00460"/>
    </source>
</evidence>
<dbReference type="EMBL" id="FWXT01000002">
    <property type="protein sequence ID" value="SMC86843.1"/>
    <property type="molecule type" value="Genomic_DNA"/>
</dbReference>
<dbReference type="PROSITE" id="PS50293">
    <property type="entry name" value="TPR_REGION"/>
    <property type="match status" value="1"/>
</dbReference>
<reference evidence="7" key="1">
    <citation type="submission" date="2017-04" db="EMBL/GenBank/DDBJ databases">
        <authorList>
            <person name="Varghese N."/>
            <person name="Submissions S."/>
        </authorList>
    </citation>
    <scope>NUCLEOTIDE SEQUENCE [LARGE SCALE GENOMIC DNA]</scope>
    <source>
        <strain evidence="7">DSM 12126</strain>
    </source>
</reference>
<feature type="repeat" description="TPR" evidence="3">
    <location>
        <begin position="590"/>
        <end position="623"/>
    </location>
</feature>
<dbReference type="PANTHER" id="PTHR15704">
    <property type="entry name" value="SUPERKILLER 3 PROTEIN-RELATED"/>
    <property type="match status" value="1"/>
</dbReference>
<evidence type="ECO:0000313" key="7">
    <source>
        <dbReference type="Proteomes" id="UP000192756"/>
    </source>
</evidence>
<proteinExistence type="predicted"/>
<organism evidence="6 7">
    <name type="scientific">Pedobacter africanus</name>
    <dbReference type="NCBI Taxonomy" id="151894"/>
    <lineage>
        <taxon>Bacteria</taxon>
        <taxon>Pseudomonadati</taxon>
        <taxon>Bacteroidota</taxon>
        <taxon>Sphingobacteriia</taxon>
        <taxon>Sphingobacteriales</taxon>
        <taxon>Sphingobacteriaceae</taxon>
        <taxon>Pedobacter</taxon>
    </lineage>
</organism>
<dbReference type="SUPFAM" id="SSF54001">
    <property type="entry name" value="Cysteine proteinases"/>
    <property type="match status" value="1"/>
</dbReference>
<dbReference type="Gene3D" id="3.10.620.30">
    <property type="match status" value="1"/>
</dbReference>
<dbReference type="Gene3D" id="2.60.120.1130">
    <property type="match status" value="1"/>
</dbReference>
<evidence type="ECO:0000256" key="4">
    <source>
        <dbReference type="SAM" id="SignalP"/>
    </source>
</evidence>
<feature type="chain" id="PRO_5012145038" evidence="4">
    <location>
        <begin position="20"/>
        <end position="1242"/>
    </location>
</feature>
<keyword evidence="4" id="KW-0732">Signal</keyword>
<evidence type="ECO:0000313" key="6">
    <source>
        <dbReference type="EMBL" id="SMC86843.1"/>
    </source>
</evidence>
<dbReference type="Gene3D" id="2.60.40.3140">
    <property type="match status" value="1"/>
</dbReference>
<name>A0A1W2CNQ6_9SPHI</name>
<dbReference type="InterPro" id="IPR039226">
    <property type="entry name" value="Ski3/TTC37"/>
</dbReference>
<dbReference type="InterPro" id="IPR024618">
    <property type="entry name" value="DUF3857"/>
</dbReference>
<dbReference type="Pfam" id="PF13414">
    <property type="entry name" value="TPR_11"/>
    <property type="match status" value="1"/>
</dbReference>
<dbReference type="SUPFAM" id="SSF48452">
    <property type="entry name" value="TPR-like"/>
    <property type="match status" value="2"/>
</dbReference>
<feature type="domain" description="Transglutaminase-like" evidence="5">
    <location>
        <begin position="923"/>
        <end position="991"/>
    </location>
</feature>
<dbReference type="InterPro" id="IPR019734">
    <property type="entry name" value="TPR_rpt"/>
</dbReference>
<dbReference type="AlphaFoldDB" id="A0A1W2CNQ6"/>
<feature type="repeat" description="TPR" evidence="3">
    <location>
        <begin position="556"/>
        <end position="589"/>
    </location>
</feature>
<dbReference type="SMART" id="SM00028">
    <property type="entry name" value="TPR"/>
    <property type="match status" value="4"/>
</dbReference>
<dbReference type="GO" id="GO:0055087">
    <property type="term" value="C:Ski complex"/>
    <property type="evidence" value="ECO:0007669"/>
    <property type="project" value="InterPro"/>
</dbReference>
<feature type="signal peptide" evidence="4">
    <location>
        <begin position="1"/>
        <end position="19"/>
    </location>
</feature>
<keyword evidence="2 3" id="KW-0802">TPR repeat</keyword>
<evidence type="ECO:0000256" key="3">
    <source>
        <dbReference type="PROSITE-ProRule" id="PRU00339"/>
    </source>
</evidence>
<dbReference type="RefSeq" id="WP_084239883.1">
    <property type="nucleotide sequence ID" value="NZ_FWXT01000002.1"/>
</dbReference>
<dbReference type="InterPro" id="IPR011990">
    <property type="entry name" value="TPR-like_helical_dom_sf"/>
</dbReference>
<evidence type="ECO:0000256" key="2">
    <source>
        <dbReference type="ARBA" id="ARBA00022803"/>
    </source>
</evidence>
<dbReference type="PROSITE" id="PS50005">
    <property type="entry name" value="TPR"/>
    <property type="match status" value="2"/>
</dbReference>
<dbReference type="Gene3D" id="1.25.40.10">
    <property type="entry name" value="Tetratricopeptide repeat domain"/>
    <property type="match status" value="2"/>
</dbReference>
<protein>
    <submittedName>
        <fullName evidence="6">TPR repeat-containing protein</fullName>
    </submittedName>
</protein>
<dbReference type="InterPro" id="IPR002931">
    <property type="entry name" value="Transglutaminase-like"/>
</dbReference>
<keyword evidence="7" id="KW-1185">Reference proteome</keyword>
<evidence type="ECO:0000256" key="1">
    <source>
        <dbReference type="ARBA" id="ARBA00022737"/>
    </source>
</evidence>
<dbReference type="Proteomes" id="UP000192756">
    <property type="component" value="Unassembled WGS sequence"/>
</dbReference>
<dbReference type="SMART" id="SM00460">
    <property type="entry name" value="TGc"/>
    <property type="match status" value="1"/>
</dbReference>
<dbReference type="InterPro" id="IPR038765">
    <property type="entry name" value="Papain-like_cys_pep_sf"/>
</dbReference>
<dbReference type="Pfam" id="PF12969">
    <property type="entry name" value="DUF3857"/>
    <property type="match status" value="1"/>
</dbReference>
<keyword evidence="1" id="KW-0677">Repeat</keyword>
<dbReference type="OrthoDB" id="98874at2"/>
<dbReference type="STRING" id="151894.SAMN04488524_3062"/>
<sequence length="1242" mass="141933">MKIKSLLILSLCLGTKLSAQVTVNNAWNKFFQNDRQTSRGLFLQLLKDPKTLNDACIGLCFISEMDRRNDEAFTYLNKLYTGSKKPEPYLFALWGSAANYSGHKKSAAQMSHYTNLTQRKDIDGTLPAMAFSLIGKHHQEHKNYELANKAYAQLGELENWLITGEYENVSTSGFDKVYDVIDHPELEASFSGKNNRRFGWRTVPYTRLDKWFDFSYYNSYKNSIQFAQTFVKSPASITAQLRTGVSGSVKVWVNDQLIFSEAEERNNDLDSYINSIKLNEGYNRILVQIGESYANRSNFMIRITDEKGKALTNISTTATPQKYTRETAFVSTNIKPVAFNYFETELKRQPNNYLNQLMLAKLYLRLGNIYECRILLEKLKKQFPQSTYLNIMFIDLFSKVDNRTGIEMLQEAIKTNDPESAYALELIYNEYLNQKDYNNAAAIITKLEKIYGENENIYMKKIAVSGKLKNHQETIDLAEKSYLRFPNFPDIVGVKYAIEKEVKKNPNATAILEKYVAENDDYSSAKYLAQLYFDKGETEKGLSVYKDEIKNDPIAFAVYTDLAAQYYNLQQYADAEKVYLQALQIDPNDADTYASLGHIYNANKEKEKSIQAYTTTLQINPNNYDAIQELRRLQQKKAVFDYFEQPDIKTIIGAAPKASNYPEDQLLVLHREVQKVVYEHGGSEEKHFDVTKVLTQKGLESFTEYYIPYNNDQNYNVEIAEVIKANGTKVPAEQNQNHLVFTNLEVGDVVNLRYTIENYSSGQMASQFSDSFYFSYGLSFINKKYALLIHQNKPFKYVFSKNPIDPVKTKKDEFDLYVWEQQNQKALLYEDKMPPSEDVVNKLYVSSIPNWQFVADWYNNIATAKARSSYEVKQVVKELFANQKNTDQLTKIKMIYNYITRNIAYSSIPFRQNGVIPQNPASVINTRIGDCKDVSTLFVAMCKEAGIDATLALVSTRDNGQSTLPLPSIDFNHCIAKAIINKQDYWVELTSGSLPFNTFNTGFINSNVLEINKASNELIRFNPSLRGRNTFSYQTVVKIDNANMMVSETNQNTGSAVSYLRSVFTDLSSKDQLKKMKEQISAVYPENEVYSLSFTNLDASGATSDTLGTSSSYKLINVNKPVAGMMIFSIPWSNRISASNLQILPERKFGIDLTQLFSMDESRQELTLELPADMSLVQIPKNIHVSNDFVDFKLESTQSGNKISLKRSFMLKNDFVPLDKVESFNASYKQIAEADEQQLAMK</sequence>
<dbReference type="Pfam" id="PF01841">
    <property type="entry name" value="Transglut_core"/>
    <property type="match status" value="1"/>
</dbReference>